<evidence type="ECO:0000259" key="8">
    <source>
        <dbReference type="Pfam" id="PF03407"/>
    </source>
</evidence>
<evidence type="ECO:0000256" key="2">
    <source>
        <dbReference type="ARBA" id="ARBA00016066"/>
    </source>
</evidence>
<feature type="domain" description="Nucleotide-diphospho-sugar transferase" evidence="8">
    <location>
        <begin position="460"/>
        <end position="650"/>
    </location>
</feature>
<dbReference type="GO" id="GO:0031145">
    <property type="term" value="P:anaphase-promoting complex-dependent catabolic process"/>
    <property type="evidence" value="ECO:0007669"/>
    <property type="project" value="TreeGrafter"/>
</dbReference>
<feature type="domain" description="Anaphase-promoting complex subunit 5" evidence="9">
    <location>
        <begin position="194"/>
        <end position="297"/>
    </location>
</feature>
<dbReference type="AlphaFoldDB" id="A0A813HWL8"/>
<sequence length="1255" mass="139720">MSLVVQATDGPKKQKTLRELEKELCVDSEGVEVWEALISGLRSVVSPDALFDAFRDLEGAISRELVSSSPLHASGAFGQLARRCVLNFKVASFEATVQLYDAVEDYLLEYDEMCERDEENFLNGASLGAEDMSCDGGSVEPAPADISLGTSQLEQLAQGILRDLPRSLGCVPFPAIDKALTALQEKLPLCHTVHFLRYVNSLQHRLADDAGSNLRSFHDGHQQRGLAERMASASSALGGPSEDGLPDLIQHASLALASLHSEMRHVEDALQAVEESIRVAQEASDASCLCACLYMLSLILLQSGLPGKARAFPGVWSAPHSEDVDQETEGSDTPRYWSSLKQTADSLLLDMLSLHVTIQSTAEEVVEWLTDTVKLPEYTEVFLSKGIHGFAKAADGAQGVVLEPELVSSKFLLRFSQEANVGPELEKSFVYISLDRDRVHYFPIATVLHKVQPADLQDAVWKLRWMALYTLSHLGINSLVLDSDIVVLSDPFRALHGDADIEISTDLFKPELDLFDKRLRHDDNLNTGCIFAQASKLAEYFLLEFLEEHDEPMIAGIQRDPMDQRVFARFVMHHVSQTDTDRVLVVYGVDQARVFRNAEASRKVEQPLRIRVLDPVVFAHGMNYFWLRAHMAPGREKTVAIAHANGVNDKEYFLRDRGLWYFDDFHERFGPEANFLTYEHPTGLSLGDDFQHFAEAITVAIALERRLVMPNTMNCDNCPALEPYGANATLRGGNCTFDYFANIQVFIGTYKKWVAESGLARHPEFLYLPSTDLPSGSNDNNNNSSAEIQQAVEDIRNGMAADHKWSQVRRLHVADIRSAYTAILATGFEPKDVHHCQHHSWFGTLHACRDEQFVAVRGESARCEPEPGQAGCGYQGFDCCHAVWGWSDKLEYFTGRRWDLPCNCGLSTCQAASPPETTAFREQSCCSHVLGSPAAYCDEAQPPPPEVNADLQVWSLQSPALKALTSNPSGGAAVFWRLCRAYHYNVVNKAAEALQNCDEFASRYLLVRQDLEALAAWWRFEAELPWRAHPAVPLHSFDPSGAILQPGTLTTLAAGFQRQGFAVADNAIQTPVLLGLENWMARIREATGKGAIQQTTLEEGLHCEALLLLAQEILASDELQSSIASEKNLTLDDIWVWKLLREIDTDTPVHYSRPVPDVLVVVWLGEARGSKPRGIALQGQEGDQVKQLVIPYARNRLVMWRRPMQGIWLLKGSQVERRRADLVLSFRRSSGRRGFPGITDFTAARWPKPFFGHRA</sequence>
<organism evidence="10 11">
    <name type="scientific">Polarella glacialis</name>
    <name type="common">Dinoflagellate</name>
    <dbReference type="NCBI Taxonomy" id="89957"/>
    <lineage>
        <taxon>Eukaryota</taxon>
        <taxon>Sar</taxon>
        <taxon>Alveolata</taxon>
        <taxon>Dinophyceae</taxon>
        <taxon>Suessiales</taxon>
        <taxon>Suessiaceae</taxon>
        <taxon>Polarella</taxon>
    </lineage>
</organism>
<dbReference type="GO" id="GO:0045842">
    <property type="term" value="P:positive regulation of mitotic metaphase/anaphase transition"/>
    <property type="evidence" value="ECO:0007669"/>
    <property type="project" value="TreeGrafter"/>
</dbReference>
<keyword evidence="4" id="KW-0498">Mitosis</keyword>
<keyword evidence="3" id="KW-0132">Cell division</keyword>
<dbReference type="Pfam" id="PF12862">
    <property type="entry name" value="ANAPC5"/>
    <property type="match status" value="1"/>
</dbReference>
<comment type="similarity">
    <text evidence="1">Belongs to the APC5 family.</text>
</comment>
<dbReference type="Pfam" id="PF03407">
    <property type="entry name" value="Nucleotid_trans"/>
    <property type="match status" value="1"/>
</dbReference>
<evidence type="ECO:0000256" key="4">
    <source>
        <dbReference type="ARBA" id="ARBA00022776"/>
    </source>
</evidence>
<proteinExistence type="inferred from homology"/>
<evidence type="ECO:0000313" key="10">
    <source>
        <dbReference type="EMBL" id="CAE8643385.1"/>
    </source>
</evidence>
<dbReference type="PANTHER" id="PTHR12830">
    <property type="entry name" value="ANAPHASE-PROMOTING COMPLEX SUBUNIT 5"/>
    <property type="match status" value="1"/>
</dbReference>
<evidence type="ECO:0000256" key="1">
    <source>
        <dbReference type="ARBA" id="ARBA00007450"/>
    </source>
</evidence>
<evidence type="ECO:0000313" key="11">
    <source>
        <dbReference type="Proteomes" id="UP000654075"/>
    </source>
</evidence>
<dbReference type="OrthoDB" id="433367at2759"/>
<dbReference type="GO" id="GO:0070979">
    <property type="term" value="P:protein K11-linked ubiquitination"/>
    <property type="evidence" value="ECO:0007669"/>
    <property type="project" value="TreeGrafter"/>
</dbReference>
<dbReference type="PANTHER" id="PTHR12830:SF9">
    <property type="entry name" value="ANAPHASE-PROMOTING COMPLEX SUBUNIT 5"/>
    <property type="match status" value="1"/>
</dbReference>
<gene>
    <name evidence="10" type="ORF">PGLA1383_LOCUS57731</name>
</gene>
<dbReference type="InterPro" id="IPR005069">
    <property type="entry name" value="Nucl-diP-sugar_transferase"/>
</dbReference>
<comment type="caution">
    <text evidence="10">The sequence shown here is derived from an EMBL/GenBank/DDBJ whole genome shotgun (WGS) entry which is preliminary data.</text>
</comment>
<evidence type="ECO:0000256" key="7">
    <source>
        <dbReference type="SAM" id="Coils"/>
    </source>
</evidence>
<accession>A0A813HWL8</accession>
<dbReference type="InterPro" id="IPR037679">
    <property type="entry name" value="Apc5"/>
</dbReference>
<dbReference type="GO" id="GO:0051301">
    <property type="term" value="P:cell division"/>
    <property type="evidence" value="ECO:0007669"/>
    <property type="project" value="UniProtKB-KW"/>
</dbReference>
<dbReference type="EMBL" id="CAJNNV010033350">
    <property type="protein sequence ID" value="CAE8643385.1"/>
    <property type="molecule type" value="Genomic_DNA"/>
</dbReference>
<evidence type="ECO:0000256" key="3">
    <source>
        <dbReference type="ARBA" id="ARBA00022618"/>
    </source>
</evidence>
<dbReference type="Proteomes" id="UP000654075">
    <property type="component" value="Unassembled WGS sequence"/>
</dbReference>
<evidence type="ECO:0000256" key="6">
    <source>
        <dbReference type="ARBA" id="ARBA00023306"/>
    </source>
</evidence>
<keyword evidence="6" id="KW-0131">Cell cycle</keyword>
<keyword evidence="7" id="KW-0175">Coiled coil</keyword>
<dbReference type="InterPro" id="IPR026000">
    <property type="entry name" value="Apc5_dom"/>
</dbReference>
<keyword evidence="11" id="KW-1185">Reference proteome</keyword>
<keyword evidence="5" id="KW-0833">Ubl conjugation pathway</keyword>
<name>A0A813HWL8_POLGL</name>
<feature type="coiled-coil region" evidence="7">
    <location>
        <begin position="256"/>
        <end position="283"/>
    </location>
</feature>
<evidence type="ECO:0000256" key="5">
    <source>
        <dbReference type="ARBA" id="ARBA00022786"/>
    </source>
</evidence>
<reference evidence="10" key="1">
    <citation type="submission" date="2021-02" db="EMBL/GenBank/DDBJ databases">
        <authorList>
            <person name="Dougan E. K."/>
            <person name="Rhodes N."/>
            <person name="Thang M."/>
            <person name="Chan C."/>
        </authorList>
    </citation>
    <scope>NUCLEOTIDE SEQUENCE</scope>
</reference>
<dbReference type="GO" id="GO:0005680">
    <property type="term" value="C:anaphase-promoting complex"/>
    <property type="evidence" value="ECO:0007669"/>
    <property type="project" value="InterPro"/>
</dbReference>
<evidence type="ECO:0000259" key="9">
    <source>
        <dbReference type="Pfam" id="PF12862"/>
    </source>
</evidence>
<protein>
    <recommendedName>
        <fullName evidence="2">Anaphase-promoting complex subunit 5</fullName>
    </recommendedName>
</protein>